<dbReference type="STRING" id="31246.A0A183NXE9"/>
<feature type="transmembrane region" description="Helical" evidence="22">
    <location>
        <begin position="257"/>
        <end position="277"/>
    </location>
</feature>
<dbReference type="Pfam" id="PF03034">
    <property type="entry name" value="PSS"/>
    <property type="match status" value="1"/>
</dbReference>
<evidence type="ECO:0000256" key="6">
    <source>
        <dbReference type="ARBA" id="ARBA00022679"/>
    </source>
</evidence>
<sequence length="396" mass="47276">MVFVLFGVLHTPDGPFLRPHPAFWRFILCLSILYELILVFLLFQSVDDARQWLRYLDLELGKPLEEKDYGGNCRIYDWDRPDNPWHNVISKMDGFVTVHFVGWWAKTLILRDYWICNVLSFAFEVLEYSLEHQLPNFSECWWDHVSSDFELLLLFLAPIYIQQKVRAISQNIIWVYFVINYKLTYLDSTVRYFLFLKFIKGKLRRVMLQFTPRRWTDFDWRPTGSLKRWLGTLVLAIAILTAELNTFYLKFVLWVPPPHFLCLGRLIFLTLMGATAIREYFEYLDDPKCKRFGRQAWMISSIIITEFLIVMKFGWDIITKPFPSHISIFWSLVLIGLVSWTFWHFYIVPWLFRSSRVSKNGKPAEETIQNHRPQKVENPVVYRRSARSSVKLLNHS</sequence>
<evidence type="ECO:0000256" key="13">
    <source>
        <dbReference type="ARBA" id="ARBA00023264"/>
    </source>
</evidence>
<evidence type="ECO:0000313" key="24">
    <source>
        <dbReference type="Proteomes" id="UP000269396"/>
    </source>
</evidence>
<keyword evidence="24" id="KW-1185">Reference proteome</keyword>
<comment type="catalytic activity">
    <reaction evidence="16">
        <text>1-(1Z-octadecenyl)-2-(9Z-octadecenoyl)-sn-glycero-3-phosphoethanolamine + L-serine = 1-(1Z-octadecenyl)-2-(9Z-octadecenoyl)-sn-glycero-3-phospho-L-serine + ethanolamine</text>
        <dbReference type="Rhea" id="RHEA:41600"/>
        <dbReference type="ChEBI" id="CHEBI:33384"/>
        <dbReference type="ChEBI" id="CHEBI:57603"/>
        <dbReference type="ChEBI" id="CHEBI:78340"/>
        <dbReference type="ChEBI" id="CHEBI:78341"/>
    </reaction>
    <physiologicalReaction direction="left-to-right" evidence="16">
        <dbReference type="Rhea" id="RHEA:41601"/>
    </physiologicalReaction>
</comment>
<evidence type="ECO:0000256" key="4">
    <source>
        <dbReference type="ARBA" id="ARBA00008671"/>
    </source>
</evidence>
<gene>
    <name evidence="23" type="ORF">SMTD_LOCUS6785</name>
</gene>
<feature type="transmembrane region" description="Helical" evidence="22">
    <location>
        <begin position="297"/>
        <end position="315"/>
    </location>
</feature>
<comment type="catalytic activity">
    <reaction evidence="19">
        <text>1-(1Z-octadecenyl)-2-(4Z,7Z,10Z,13Z,16Z,19Z-docosahexaenoyl)-sn-glycero-3-phosphoethanolamine + L-serine = 1-(1Z-octadecenyl)-2-(4Z,7Z,10Z,13Z,16Z,19Z-docosahexaenoyl)-sn-glycero-3-phospho-L-serine + ethanolamine</text>
        <dbReference type="Rhea" id="RHEA:41496"/>
        <dbReference type="ChEBI" id="CHEBI:33384"/>
        <dbReference type="ChEBI" id="CHEBI:57603"/>
        <dbReference type="ChEBI" id="CHEBI:78263"/>
        <dbReference type="ChEBI" id="CHEBI:78264"/>
    </reaction>
    <physiologicalReaction direction="left-to-right" evidence="19">
        <dbReference type="Rhea" id="RHEA:41497"/>
    </physiologicalReaction>
</comment>
<dbReference type="PANTHER" id="PTHR15362">
    <property type="entry name" value="PHOSPHATIDYLINOSITOL SYNTHASE"/>
    <property type="match status" value="1"/>
</dbReference>
<evidence type="ECO:0000256" key="22">
    <source>
        <dbReference type="RuleBase" id="RU368094"/>
    </source>
</evidence>
<dbReference type="Proteomes" id="UP000269396">
    <property type="component" value="Unassembled WGS sequence"/>
</dbReference>
<evidence type="ECO:0000256" key="3">
    <source>
        <dbReference type="ARBA" id="ARBA00005189"/>
    </source>
</evidence>
<comment type="catalytic activity">
    <reaction evidence="20">
        <text>1-octadecanoyl-2-(9Z-octadecenoyl)-sn-glycero-3-phosphoethanolamine + L-serine = 1-octadecanoyl-2-(9Z-octadecenoyl)-sn-glycero-3-phospho-L-serine + ethanolamine</text>
        <dbReference type="Rhea" id="RHEA:40795"/>
        <dbReference type="ChEBI" id="CHEBI:33384"/>
        <dbReference type="ChEBI" id="CHEBI:57603"/>
        <dbReference type="ChEBI" id="CHEBI:75038"/>
        <dbReference type="ChEBI" id="CHEBI:78260"/>
    </reaction>
    <physiologicalReaction direction="left-to-right" evidence="20">
        <dbReference type="Rhea" id="RHEA:40796"/>
    </physiologicalReaction>
</comment>
<evidence type="ECO:0000256" key="15">
    <source>
        <dbReference type="ARBA" id="ARBA00035833"/>
    </source>
</evidence>
<dbReference type="UniPathway" id="UPA00948"/>
<keyword evidence="10 22" id="KW-0443">Lipid metabolism</keyword>
<evidence type="ECO:0000256" key="9">
    <source>
        <dbReference type="ARBA" id="ARBA00022989"/>
    </source>
</evidence>
<dbReference type="InterPro" id="IPR004277">
    <property type="entry name" value="PSS"/>
</dbReference>
<accession>A0A183NXE9</accession>
<evidence type="ECO:0000313" key="23">
    <source>
        <dbReference type="EMBL" id="VDP35809.1"/>
    </source>
</evidence>
<evidence type="ECO:0000256" key="7">
    <source>
        <dbReference type="ARBA" id="ARBA00022692"/>
    </source>
</evidence>
<comment type="catalytic activity">
    <reaction evidence="21">
        <text>1-(1Z-octadecenyl)-2-(5Z,8Z,11Z,14Z- eicosatetraenoyl)-sn-glycero-3-phosphoethanolamine + L-serine = 1-(1Z-octadecenyl)-2-(5Z,8Z,11Z,14Z-eicosatetraenoyl)-sn-glycero-3-phospho-L-serine + ethanolamine</text>
        <dbReference type="Rhea" id="RHEA:41604"/>
        <dbReference type="ChEBI" id="CHEBI:33384"/>
        <dbReference type="ChEBI" id="CHEBI:57603"/>
        <dbReference type="ChEBI" id="CHEBI:78342"/>
        <dbReference type="ChEBI" id="CHEBI:78343"/>
    </reaction>
    <physiologicalReaction direction="left-to-right" evidence="21">
        <dbReference type="Rhea" id="RHEA:41605"/>
    </physiologicalReaction>
</comment>
<comment type="similarity">
    <text evidence="4 22">Belongs to the phosphatidyl serine synthase family.</text>
</comment>
<evidence type="ECO:0000256" key="10">
    <source>
        <dbReference type="ARBA" id="ARBA00023098"/>
    </source>
</evidence>
<comment type="pathway">
    <text evidence="2 22">Phospholipid metabolism; phosphatidylserine biosynthesis.</text>
</comment>
<comment type="catalytic activity">
    <reaction evidence="15">
        <text>1-hexadecanoyl-2-(4Z,7Z,10Z,13Z,16Z,19Z-docosahexaenoyl)-sn-glycero-3-phosphoethanolamine + L-serine = 1-hexadecanoyl-2-(4Z,7Z,10Z,13Z,16Z,19Z-docosahexaenoyl)-sn-glycero-3-phosphoserine + ethanolamine</text>
        <dbReference type="Rhea" id="RHEA:41488"/>
        <dbReference type="ChEBI" id="CHEBI:33384"/>
        <dbReference type="ChEBI" id="CHEBI:57603"/>
        <dbReference type="ChEBI" id="CHEBI:78261"/>
        <dbReference type="ChEBI" id="CHEBI:78262"/>
    </reaction>
    <physiologicalReaction direction="left-to-right" evidence="15">
        <dbReference type="Rhea" id="RHEA:41489"/>
    </physiologicalReaction>
</comment>
<comment type="catalytic activity">
    <reaction evidence="22">
        <text>a 1,2-diacyl-sn-glycero-3-phosphoethanolamine + L-serine = a 1,2-diacyl-sn-glycero-3-phospho-L-serine + ethanolamine</text>
        <dbReference type="Rhea" id="RHEA:27606"/>
        <dbReference type="ChEBI" id="CHEBI:33384"/>
        <dbReference type="ChEBI" id="CHEBI:57262"/>
        <dbReference type="ChEBI" id="CHEBI:57603"/>
        <dbReference type="ChEBI" id="CHEBI:64612"/>
        <dbReference type="EC" id="2.7.8.29"/>
    </reaction>
</comment>
<comment type="function">
    <text evidence="22">Catalyzes a base-exchange reaction in which the polar head group of phosphatidylethanolamine (PE) is replaced by L-serine.</text>
</comment>
<dbReference type="GO" id="GO:0005789">
    <property type="term" value="C:endoplasmic reticulum membrane"/>
    <property type="evidence" value="ECO:0007669"/>
    <property type="project" value="UniProtKB-SubCell"/>
</dbReference>
<keyword evidence="6 22" id="KW-0808">Transferase</keyword>
<evidence type="ECO:0000256" key="19">
    <source>
        <dbReference type="ARBA" id="ARBA00036623"/>
    </source>
</evidence>
<comment type="catalytic activity">
    <reaction evidence="14">
        <text>1-hexadecanoyl-2-(9Z-octadecenoyl)-sn-glycero-3-phosphoethanolamine + L-serine = 1-hexadecanoyl-2-(9Z-octadecenoyl)-sn-glycero-3-phospho-L-serine + ethanolamine</text>
        <dbReference type="Rhea" id="RHEA:41484"/>
        <dbReference type="ChEBI" id="CHEBI:33384"/>
        <dbReference type="ChEBI" id="CHEBI:57603"/>
        <dbReference type="ChEBI" id="CHEBI:73007"/>
        <dbReference type="ChEBI" id="CHEBI:75029"/>
    </reaction>
    <physiologicalReaction direction="left-to-right" evidence="14">
        <dbReference type="Rhea" id="RHEA:41485"/>
    </physiologicalReaction>
</comment>
<evidence type="ECO:0000256" key="1">
    <source>
        <dbReference type="ARBA" id="ARBA00004477"/>
    </source>
</evidence>
<keyword evidence="9 22" id="KW-1133">Transmembrane helix</keyword>
<dbReference type="GO" id="GO:0006659">
    <property type="term" value="P:phosphatidylserine biosynthetic process"/>
    <property type="evidence" value="ECO:0007669"/>
    <property type="project" value="UniProtKB-UniRule"/>
</dbReference>
<evidence type="ECO:0000256" key="2">
    <source>
        <dbReference type="ARBA" id="ARBA00004916"/>
    </source>
</evidence>
<feature type="transmembrane region" description="Helical" evidence="22">
    <location>
        <begin position="327"/>
        <end position="352"/>
    </location>
</feature>
<evidence type="ECO:0000256" key="17">
    <source>
        <dbReference type="ARBA" id="ARBA00035955"/>
    </source>
</evidence>
<keyword evidence="13 22" id="KW-1208">Phospholipid metabolism</keyword>
<proteinExistence type="inferred from homology"/>
<evidence type="ECO:0000256" key="18">
    <source>
        <dbReference type="ARBA" id="ARBA00036428"/>
    </source>
</evidence>
<keyword evidence="11 22" id="KW-0472">Membrane</keyword>
<reference evidence="23 24" key="1">
    <citation type="submission" date="2018-11" db="EMBL/GenBank/DDBJ databases">
        <authorList>
            <consortium name="Pathogen Informatics"/>
        </authorList>
    </citation>
    <scope>NUCLEOTIDE SEQUENCE [LARGE SCALE GENOMIC DNA]</scope>
    <source>
        <strain>Denwood</strain>
        <strain evidence="24">Zambia</strain>
    </source>
</reference>
<dbReference type="EMBL" id="UZAL01027807">
    <property type="protein sequence ID" value="VDP35809.1"/>
    <property type="molecule type" value="Genomic_DNA"/>
</dbReference>
<feature type="transmembrane region" description="Helical" evidence="22">
    <location>
        <begin position="229"/>
        <end position="251"/>
    </location>
</feature>
<keyword evidence="12 22" id="KW-0594">Phospholipid biosynthesis</keyword>
<evidence type="ECO:0000256" key="14">
    <source>
        <dbReference type="ARBA" id="ARBA00035767"/>
    </source>
</evidence>
<comment type="subcellular location">
    <subcellularLocation>
        <location evidence="1 22">Endoplasmic reticulum membrane</location>
        <topology evidence="1 22">Multi-pass membrane protein</topology>
    </subcellularLocation>
</comment>
<comment type="caution">
    <text evidence="22">Lacks conserved residue(s) required for the propagation of feature annotation.</text>
</comment>
<dbReference type="PANTHER" id="PTHR15362:SF7">
    <property type="entry name" value="PHOSPHATIDYLSERINE SYNTHASE 2"/>
    <property type="match status" value="1"/>
</dbReference>
<protein>
    <recommendedName>
        <fullName evidence="22">Phosphatidylserine synthase</fullName>
        <ecNumber evidence="22">2.7.8.29</ecNumber>
    </recommendedName>
    <alternativeName>
        <fullName evidence="22">Serine-exchange enzyme</fullName>
    </alternativeName>
</protein>
<evidence type="ECO:0000256" key="20">
    <source>
        <dbReference type="ARBA" id="ARBA00036644"/>
    </source>
</evidence>
<dbReference type="AlphaFoldDB" id="A0A183NXE9"/>
<evidence type="ECO:0000256" key="12">
    <source>
        <dbReference type="ARBA" id="ARBA00023209"/>
    </source>
</evidence>
<keyword evidence="5 22" id="KW-0444">Lipid biosynthesis</keyword>
<evidence type="ECO:0000256" key="16">
    <source>
        <dbReference type="ARBA" id="ARBA00035875"/>
    </source>
</evidence>
<keyword evidence="7 22" id="KW-0812">Transmembrane</keyword>
<dbReference type="EC" id="2.7.8.29" evidence="22"/>
<organism evidence="23 24">
    <name type="scientific">Schistosoma mattheei</name>
    <dbReference type="NCBI Taxonomy" id="31246"/>
    <lineage>
        <taxon>Eukaryota</taxon>
        <taxon>Metazoa</taxon>
        <taxon>Spiralia</taxon>
        <taxon>Lophotrochozoa</taxon>
        <taxon>Platyhelminthes</taxon>
        <taxon>Trematoda</taxon>
        <taxon>Digenea</taxon>
        <taxon>Strigeidida</taxon>
        <taxon>Schistosomatoidea</taxon>
        <taxon>Schistosomatidae</taxon>
        <taxon>Schistosoma</taxon>
    </lineage>
</organism>
<comment type="catalytic activity">
    <reaction evidence="18">
        <text>1-octadecanoyl-2-(4Z,7Z,10Z,13Z,16Z,19Z-docosahexaenoyl)-sn-glycero-3-phosphoethanolamine + L-serine = 1-octadecanoyl-2-(4Z,7Z,10Z,13Z,16Z,19Z-docosahexaenoyl)-sn-glycero-3-phosphoserine + ethanolamine</text>
        <dbReference type="Rhea" id="RHEA:41492"/>
        <dbReference type="ChEBI" id="CHEBI:33384"/>
        <dbReference type="ChEBI" id="CHEBI:57603"/>
        <dbReference type="ChEBI" id="CHEBI:78265"/>
        <dbReference type="ChEBI" id="CHEBI:78266"/>
    </reaction>
    <physiologicalReaction direction="left-to-right" evidence="18">
        <dbReference type="Rhea" id="RHEA:41493"/>
    </physiologicalReaction>
</comment>
<evidence type="ECO:0000256" key="21">
    <source>
        <dbReference type="ARBA" id="ARBA00036733"/>
    </source>
</evidence>
<evidence type="ECO:0000256" key="5">
    <source>
        <dbReference type="ARBA" id="ARBA00022516"/>
    </source>
</evidence>
<feature type="transmembrane region" description="Helical" evidence="22">
    <location>
        <begin position="22"/>
        <end position="43"/>
    </location>
</feature>
<evidence type="ECO:0000256" key="11">
    <source>
        <dbReference type="ARBA" id="ARBA00023136"/>
    </source>
</evidence>
<evidence type="ECO:0000256" key="8">
    <source>
        <dbReference type="ARBA" id="ARBA00022824"/>
    </source>
</evidence>
<keyword evidence="8 22" id="KW-0256">Endoplasmic reticulum</keyword>
<comment type="pathway">
    <text evidence="3">Lipid metabolism.</text>
</comment>
<dbReference type="GO" id="GO:0106245">
    <property type="term" value="F:L-serine-phosphatidylethanolamine phosphatidyltransferase activity"/>
    <property type="evidence" value="ECO:0007669"/>
    <property type="project" value="UniProtKB-UniRule"/>
</dbReference>
<name>A0A183NXE9_9TREM</name>
<comment type="catalytic activity">
    <reaction evidence="17">
        <text>1-octadecanoyl-2-(5Z,8Z,11Z,14Z)-eicosatetraenoyl-sn-glycero-3-phosphoethanolamine + L-serine = 1-octadecanoyl-2-(5Z,8Z,11Z,14Z)-eicosatetraenoyl-sn-glycero-3-phosphoserine + ethanolamine</text>
        <dbReference type="Rhea" id="RHEA:41500"/>
        <dbReference type="ChEBI" id="CHEBI:33384"/>
        <dbReference type="ChEBI" id="CHEBI:57603"/>
        <dbReference type="ChEBI" id="CHEBI:78268"/>
        <dbReference type="ChEBI" id="CHEBI:78269"/>
    </reaction>
    <physiologicalReaction direction="left-to-right" evidence="17">
        <dbReference type="Rhea" id="RHEA:41501"/>
    </physiologicalReaction>
</comment>